<dbReference type="PANTHER" id="PTHR42924">
    <property type="entry name" value="EXONUCLEASE"/>
    <property type="match status" value="1"/>
</dbReference>
<dbReference type="InterPro" id="IPR003141">
    <property type="entry name" value="Pol/His_phosphatase_N"/>
</dbReference>
<gene>
    <name evidence="2" type="ORF">ID810_11045</name>
</gene>
<name>A0A7T0LKA4_9ACTO</name>
<dbReference type="EMBL" id="CP063989">
    <property type="protein sequence ID" value="QPL05235.1"/>
    <property type="molecule type" value="Genomic_DNA"/>
</dbReference>
<feature type="domain" description="Polymerase/histidinol phosphatase N-terminal" evidence="1">
    <location>
        <begin position="149"/>
        <end position="214"/>
    </location>
</feature>
<dbReference type="InterPro" id="IPR016195">
    <property type="entry name" value="Pol/histidinol_Pase-like"/>
</dbReference>
<dbReference type="PANTHER" id="PTHR42924:SF3">
    <property type="entry name" value="POLYMERASE_HISTIDINOL PHOSPHATASE N-TERMINAL DOMAIN-CONTAINING PROTEIN"/>
    <property type="match status" value="1"/>
</dbReference>
<organism evidence="2 3">
    <name type="scientific">Actinomyces respiraculi</name>
    <dbReference type="NCBI Taxonomy" id="2744574"/>
    <lineage>
        <taxon>Bacteria</taxon>
        <taxon>Bacillati</taxon>
        <taxon>Actinomycetota</taxon>
        <taxon>Actinomycetes</taxon>
        <taxon>Actinomycetales</taxon>
        <taxon>Actinomycetaceae</taxon>
        <taxon>Actinomyces</taxon>
    </lineage>
</organism>
<evidence type="ECO:0000313" key="2">
    <source>
        <dbReference type="EMBL" id="QPL05235.1"/>
    </source>
</evidence>
<dbReference type="Proteomes" id="UP000594637">
    <property type="component" value="Chromosome"/>
</dbReference>
<dbReference type="NCBIfam" id="NF038032">
    <property type="entry name" value="CehA_McbA_metalo"/>
    <property type="match status" value="1"/>
</dbReference>
<evidence type="ECO:0000259" key="1">
    <source>
        <dbReference type="SMART" id="SM00481"/>
    </source>
</evidence>
<dbReference type="AlphaFoldDB" id="A0A7T0LKA4"/>
<dbReference type="RefSeq" id="WP_166857233.1">
    <property type="nucleotide sequence ID" value="NZ_CP063989.1"/>
</dbReference>
<proteinExistence type="predicted"/>
<keyword evidence="3" id="KW-1185">Reference proteome</keyword>
<dbReference type="SMART" id="SM00481">
    <property type="entry name" value="POLIIIAc"/>
    <property type="match status" value="1"/>
</dbReference>
<reference evidence="2 3" key="1">
    <citation type="submission" date="2020-11" db="EMBL/GenBank/DDBJ databases">
        <title>Actinomyces sp. ZJ750.</title>
        <authorList>
            <person name="Zhou J."/>
        </authorList>
    </citation>
    <scope>NUCLEOTIDE SEQUENCE [LARGE SCALE GENOMIC DNA]</scope>
    <source>
        <strain evidence="2 3">ZJ750</strain>
    </source>
</reference>
<keyword evidence="2" id="KW-0378">Hydrolase</keyword>
<dbReference type="KEGG" id="arep:ID810_11045"/>
<dbReference type="Gene3D" id="3.20.20.140">
    <property type="entry name" value="Metal-dependent hydrolases"/>
    <property type="match status" value="1"/>
</dbReference>
<dbReference type="GO" id="GO:0004534">
    <property type="term" value="F:5'-3' RNA exonuclease activity"/>
    <property type="evidence" value="ECO:0007669"/>
    <property type="project" value="TreeGrafter"/>
</dbReference>
<evidence type="ECO:0000313" key="3">
    <source>
        <dbReference type="Proteomes" id="UP000594637"/>
    </source>
</evidence>
<protein>
    <submittedName>
        <fullName evidence="2">CehA/McbA family metallohydrolase</fullName>
    </submittedName>
</protein>
<sequence>MAVLRRTTLRLTLSDQAADRYPTVPFEVPPGAESIGVSMDLGTQEGVGIDLGLLGPDGLRGWSGGARISYVVERDDATPGYHPGVVPGQWAVLLGLHQVPAEGVDVTITVVCPAREHPDHGPREAPVRRLLRGSDRGLPASRGLTWYAGDPHNHCLHSDGELSLWELANEGVRSGLDYLGCTDHNTTSHHPHLASVSQRHGITLVPGQEMTTHRGHANAWGEIGVIDFRAEARTWVEEVERRGGFMSINHPVADDCSWLHPLERMPPGAELFHGTWYRNLTDTSILAWAAMLPDAVVVLGGGDFHNRSTPLRPGMPTTWIAAEECSAPALIEAMAAGRTMVTGSARYVDEEEARPELLNCPALVRLGGVDGHGEEDLMAVDATGTVLVDRLGARLVIDEDHQVVRAPAARGPYRLETAGRWVVALSA</sequence>
<dbReference type="SUPFAM" id="SSF89550">
    <property type="entry name" value="PHP domain-like"/>
    <property type="match status" value="1"/>
</dbReference>
<dbReference type="InterPro" id="IPR052018">
    <property type="entry name" value="PHP_domain"/>
</dbReference>
<dbReference type="GO" id="GO:0035312">
    <property type="term" value="F:5'-3' DNA exonuclease activity"/>
    <property type="evidence" value="ECO:0007669"/>
    <property type="project" value="TreeGrafter"/>
</dbReference>
<accession>A0A7T0LKA4</accession>